<dbReference type="AlphaFoldDB" id="A0AAD5VHW1"/>
<evidence type="ECO:0000256" key="1">
    <source>
        <dbReference type="ARBA" id="ARBA00022737"/>
    </source>
</evidence>
<feature type="compositionally biased region" description="Polar residues" evidence="2">
    <location>
        <begin position="21"/>
        <end position="30"/>
    </location>
</feature>
<keyword evidence="5" id="KW-1185">Reference proteome</keyword>
<dbReference type="Gene3D" id="3.40.50.300">
    <property type="entry name" value="P-loop containing nucleotide triphosphate hydrolases"/>
    <property type="match status" value="1"/>
</dbReference>
<evidence type="ECO:0000259" key="3">
    <source>
        <dbReference type="Pfam" id="PF24883"/>
    </source>
</evidence>
<dbReference type="PANTHER" id="PTHR10039:SF14">
    <property type="entry name" value="NACHT DOMAIN-CONTAINING PROTEIN"/>
    <property type="match status" value="1"/>
</dbReference>
<comment type="caution">
    <text evidence="4">The sequence shown here is derived from an EMBL/GenBank/DDBJ whole genome shotgun (WGS) entry which is preliminary data.</text>
</comment>
<sequence length="602" mass="68323">MSHHTRKPFVAPINHLRPESSLPNQSNNTGVPPPSTERVTSAPFQSLTPASTISHSLAPEEESHSAGLALSTTHITPVVTPIYPAQQHGMFYQAHSFVLNQPSFQNFSSYNSVGESNCQEPILWMRGPFGVGKSAVAQSCAEELERRKKLISTLFFSRSNANRDDPRRLFISIAFQIASRCKLFRDIIESHIQMDPSFASKSASAQFQELLVTPLSQSNVTLNGLDGCVVIIDGLDECRGTKEQCEIIRIIAASVQNHTTPFRWFITSRPEDHIIRTMNIFSVKSVISCIELPISRHIDYEILTYLTDEFEDIRQQHSLPDSWPSEETLALLVQHAAGLWIYVATIVRFIRNENSFGPQDQLRIVIDFLKDVSTKLESHNPLSEMDLFYTLILEQIPLAIRTTVRKLLLFRSVLPAYLVGFFGNKTSISYAIHLTSDQFERCSAALRSVVEFEGNRIQFYHTSFLDFMKDPERSKALCVHGQFLIEYRREAFKRLHGTSDESVDRSEGGVFRALIPIVFFWLLCEYPNHPLDSSTAERFMQLPFRKMKKMLNTGLPPIIAINGCRVRDNVSVLFIQQYLKDLDGFNYGNASYPLNIATRSFD</sequence>
<keyword evidence="1" id="KW-0677">Repeat</keyword>
<dbReference type="Proteomes" id="UP001213000">
    <property type="component" value="Unassembled WGS sequence"/>
</dbReference>
<dbReference type="EMBL" id="JANIEX010001281">
    <property type="protein sequence ID" value="KAJ3559731.1"/>
    <property type="molecule type" value="Genomic_DNA"/>
</dbReference>
<dbReference type="Pfam" id="PF24883">
    <property type="entry name" value="NPHP3_N"/>
    <property type="match status" value="1"/>
</dbReference>
<dbReference type="SUPFAM" id="SSF52540">
    <property type="entry name" value="P-loop containing nucleoside triphosphate hydrolases"/>
    <property type="match status" value="1"/>
</dbReference>
<dbReference type="PANTHER" id="PTHR10039">
    <property type="entry name" value="AMELOGENIN"/>
    <property type="match status" value="1"/>
</dbReference>
<dbReference type="InterPro" id="IPR056884">
    <property type="entry name" value="NPHP3-like_N"/>
</dbReference>
<evidence type="ECO:0000313" key="4">
    <source>
        <dbReference type="EMBL" id="KAJ3559731.1"/>
    </source>
</evidence>
<reference evidence="4" key="1">
    <citation type="submission" date="2022-07" db="EMBL/GenBank/DDBJ databases">
        <title>Genome Sequence of Leucocoprinus birnbaumii.</title>
        <authorList>
            <person name="Buettner E."/>
        </authorList>
    </citation>
    <scope>NUCLEOTIDE SEQUENCE</scope>
    <source>
        <strain evidence="4">VT141</strain>
    </source>
</reference>
<dbReference type="InterPro" id="IPR027417">
    <property type="entry name" value="P-loop_NTPase"/>
</dbReference>
<evidence type="ECO:0000256" key="2">
    <source>
        <dbReference type="SAM" id="MobiDB-lite"/>
    </source>
</evidence>
<gene>
    <name evidence="4" type="ORF">NP233_g11188</name>
</gene>
<evidence type="ECO:0000313" key="5">
    <source>
        <dbReference type="Proteomes" id="UP001213000"/>
    </source>
</evidence>
<name>A0AAD5VHW1_9AGAR</name>
<organism evidence="4 5">
    <name type="scientific">Leucocoprinus birnbaumii</name>
    <dbReference type="NCBI Taxonomy" id="56174"/>
    <lineage>
        <taxon>Eukaryota</taxon>
        <taxon>Fungi</taxon>
        <taxon>Dikarya</taxon>
        <taxon>Basidiomycota</taxon>
        <taxon>Agaricomycotina</taxon>
        <taxon>Agaricomycetes</taxon>
        <taxon>Agaricomycetidae</taxon>
        <taxon>Agaricales</taxon>
        <taxon>Agaricineae</taxon>
        <taxon>Agaricaceae</taxon>
        <taxon>Leucocoprinus</taxon>
    </lineage>
</organism>
<feature type="domain" description="Nephrocystin 3-like N-terminal" evidence="3">
    <location>
        <begin position="109"/>
        <end position="269"/>
    </location>
</feature>
<accession>A0AAD5VHW1</accession>
<protein>
    <recommendedName>
        <fullName evidence="3">Nephrocystin 3-like N-terminal domain-containing protein</fullName>
    </recommendedName>
</protein>
<feature type="region of interest" description="Disordered" evidence="2">
    <location>
        <begin position="1"/>
        <end position="41"/>
    </location>
</feature>
<proteinExistence type="predicted"/>